<gene>
    <name evidence="1" type="ORF">D917_02310</name>
</gene>
<accession>A0A1Y3EHE2</accession>
<evidence type="ECO:0000313" key="1">
    <source>
        <dbReference type="EMBL" id="OUC44110.1"/>
    </source>
</evidence>
<dbReference type="EMBL" id="LVZM01013369">
    <property type="protein sequence ID" value="OUC44110.1"/>
    <property type="molecule type" value="Genomic_DNA"/>
</dbReference>
<name>A0A1Y3EHE2_9BILA</name>
<sequence length="112" mass="12946">MSTIMCLLISCKIIFHIDLHCMPNRFMFYDGFYIDLSSRAVYCSILKLMFRLISGKVISMFETHEGRDVNDELRVCSGAAAFAYKRNVFYFYNACRDAKWILAVVTGSDELL</sequence>
<protein>
    <submittedName>
        <fullName evidence="1">Uncharacterized protein</fullName>
    </submittedName>
</protein>
<proteinExistence type="predicted"/>
<organism evidence="1 2">
    <name type="scientific">Trichinella nativa</name>
    <dbReference type="NCBI Taxonomy" id="6335"/>
    <lineage>
        <taxon>Eukaryota</taxon>
        <taxon>Metazoa</taxon>
        <taxon>Ecdysozoa</taxon>
        <taxon>Nematoda</taxon>
        <taxon>Enoplea</taxon>
        <taxon>Dorylaimia</taxon>
        <taxon>Trichinellida</taxon>
        <taxon>Trichinellidae</taxon>
        <taxon>Trichinella</taxon>
    </lineage>
</organism>
<comment type="caution">
    <text evidence="1">The sequence shown here is derived from an EMBL/GenBank/DDBJ whole genome shotgun (WGS) entry which is preliminary data.</text>
</comment>
<dbReference type="Proteomes" id="UP000243006">
    <property type="component" value="Unassembled WGS sequence"/>
</dbReference>
<reference evidence="1 2" key="1">
    <citation type="submission" date="2015-04" db="EMBL/GenBank/DDBJ databases">
        <title>Draft genome of the roundworm Trichinella nativa.</title>
        <authorList>
            <person name="Mitreva M."/>
        </authorList>
    </citation>
    <scope>NUCLEOTIDE SEQUENCE [LARGE SCALE GENOMIC DNA]</scope>
    <source>
        <strain evidence="1 2">ISS45</strain>
    </source>
</reference>
<evidence type="ECO:0000313" key="2">
    <source>
        <dbReference type="Proteomes" id="UP000243006"/>
    </source>
</evidence>
<dbReference type="AlphaFoldDB" id="A0A1Y3EHE2"/>